<dbReference type="SMART" id="SM00267">
    <property type="entry name" value="GGDEF"/>
    <property type="match status" value="1"/>
</dbReference>
<accession>A0A660L3P2</accession>
<dbReference type="Pfam" id="PF01590">
    <property type="entry name" value="GAF"/>
    <property type="match status" value="1"/>
</dbReference>
<dbReference type="InterPro" id="IPR000160">
    <property type="entry name" value="GGDEF_dom"/>
</dbReference>
<dbReference type="PANTHER" id="PTHR44757:SF2">
    <property type="entry name" value="BIOFILM ARCHITECTURE MAINTENANCE PROTEIN MBAA"/>
    <property type="match status" value="1"/>
</dbReference>
<dbReference type="Pfam" id="PF00563">
    <property type="entry name" value="EAL"/>
    <property type="match status" value="1"/>
</dbReference>
<dbReference type="InterPro" id="IPR052155">
    <property type="entry name" value="Biofilm_reg_signaling"/>
</dbReference>
<dbReference type="PROSITE" id="PS50887">
    <property type="entry name" value="GGDEF"/>
    <property type="match status" value="1"/>
</dbReference>
<reference evidence="3 4" key="1">
    <citation type="submission" date="2018-10" db="EMBL/GenBank/DDBJ databases">
        <title>Genomic Encyclopedia of Archaeal and Bacterial Type Strains, Phase II (KMG-II): from individual species to whole genera.</title>
        <authorList>
            <person name="Goeker M."/>
        </authorList>
    </citation>
    <scope>NUCLEOTIDE SEQUENCE [LARGE SCALE GENOMIC DNA]</scope>
    <source>
        <strain evidence="3 4">DSM 14954</strain>
    </source>
</reference>
<dbReference type="NCBIfam" id="TIGR00254">
    <property type="entry name" value="GGDEF"/>
    <property type="match status" value="1"/>
</dbReference>
<dbReference type="Gene3D" id="3.20.20.450">
    <property type="entry name" value="EAL domain"/>
    <property type="match status" value="1"/>
</dbReference>
<protein>
    <submittedName>
        <fullName evidence="3">Diguanylate cyclase (GGDEF)-like protein</fullName>
    </submittedName>
</protein>
<dbReference type="InterPro" id="IPR043128">
    <property type="entry name" value="Rev_trsase/Diguanyl_cyclase"/>
</dbReference>
<evidence type="ECO:0000313" key="3">
    <source>
        <dbReference type="EMBL" id="RKQ88048.1"/>
    </source>
</evidence>
<dbReference type="SMART" id="SM00065">
    <property type="entry name" value="GAF"/>
    <property type="match status" value="1"/>
</dbReference>
<dbReference type="AlphaFoldDB" id="A0A660L3P2"/>
<dbReference type="SUPFAM" id="SSF55073">
    <property type="entry name" value="Nucleotide cyclase"/>
    <property type="match status" value="1"/>
</dbReference>
<dbReference type="Gene3D" id="3.30.450.40">
    <property type="match status" value="1"/>
</dbReference>
<dbReference type="PROSITE" id="PS50883">
    <property type="entry name" value="EAL"/>
    <property type="match status" value="1"/>
</dbReference>
<dbReference type="SMART" id="SM00052">
    <property type="entry name" value="EAL"/>
    <property type="match status" value="1"/>
</dbReference>
<dbReference type="SUPFAM" id="SSF141868">
    <property type="entry name" value="EAL domain-like"/>
    <property type="match status" value="1"/>
</dbReference>
<dbReference type="InterPro" id="IPR003018">
    <property type="entry name" value="GAF"/>
</dbReference>
<dbReference type="PANTHER" id="PTHR44757">
    <property type="entry name" value="DIGUANYLATE CYCLASE DGCP"/>
    <property type="match status" value="1"/>
</dbReference>
<evidence type="ECO:0000313" key="4">
    <source>
        <dbReference type="Proteomes" id="UP000278962"/>
    </source>
</evidence>
<evidence type="ECO:0000259" key="1">
    <source>
        <dbReference type="PROSITE" id="PS50883"/>
    </source>
</evidence>
<keyword evidence="4" id="KW-1185">Reference proteome</keyword>
<dbReference type="InterPro" id="IPR029787">
    <property type="entry name" value="Nucleotide_cyclase"/>
</dbReference>
<gene>
    <name evidence="3" type="ORF">C8N24_6087</name>
</gene>
<feature type="domain" description="GGDEF" evidence="2">
    <location>
        <begin position="203"/>
        <end position="336"/>
    </location>
</feature>
<dbReference type="CDD" id="cd01949">
    <property type="entry name" value="GGDEF"/>
    <property type="match status" value="1"/>
</dbReference>
<name>A0A660L3P2_9ACTN</name>
<dbReference type="InterPro" id="IPR001633">
    <property type="entry name" value="EAL_dom"/>
</dbReference>
<dbReference type="InterPro" id="IPR035919">
    <property type="entry name" value="EAL_sf"/>
</dbReference>
<dbReference type="Gene3D" id="3.30.70.270">
    <property type="match status" value="1"/>
</dbReference>
<dbReference type="Pfam" id="PF00990">
    <property type="entry name" value="GGDEF"/>
    <property type="match status" value="1"/>
</dbReference>
<dbReference type="EMBL" id="RBIL01000002">
    <property type="protein sequence ID" value="RKQ88048.1"/>
    <property type="molecule type" value="Genomic_DNA"/>
</dbReference>
<comment type="caution">
    <text evidence="3">The sequence shown here is derived from an EMBL/GenBank/DDBJ whole genome shotgun (WGS) entry which is preliminary data.</text>
</comment>
<dbReference type="SUPFAM" id="SSF55781">
    <property type="entry name" value="GAF domain-like"/>
    <property type="match status" value="1"/>
</dbReference>
<organism evidence="3 4">
    <name type="scientific">Solirubrobacter pauli</name>
    <dbReference type="NCBI Taxonomy" id="166793"/>
    <lineage>
        <taxon>Bacteria</taxon>
        <taxon>Bacillati</taxon>
        <taxon>Actinomycetota</taxon>
        <taxon>Thermoleophilia</taxon>
        <taxon>Solirubrobacterales</taxon>
        <taxon>Solirubrobacteraceae</taxon>
        <taxon>Solirubrobacter</taxon>
    </lineage>
</organism>
<dbReference type="Proteomes" id="UP000278962">
    <property type="component" value="Unassembled WGS sequence"/>
</dbReference>
<proteinExistence type="predicted"/>
<feature type="domain" description="EAL" evidence="1">
    <location>
        <begin position="345"/>
        <end position="597"/>
    </location>
</feature>
<dbReference type="InterPro" id="IPR029016">
    <property type="entry name" value="GAF-like_dom_sf"/>
</dbReference>
<evidence type="ECO:0000259" key="2">
    <source>
        <dbReference type="PROSITE" id="PS50887"/>
    </source>
</evidence>
<sequence>MRIDQQVEIADESARLSALRDVGLLDGDPDPTLERLARLAGELLGVPISLVTLIAADRQHIPGASGLEPPLDVERETPLSHSCCRHVVERQAPLVVDDTRESALLAGNAGVRDYGVMAYAGVPLTLAGGETLGAFCAIDKVPHRWDDREVRLLEDLAALAVDVLELRRSGVRDLRDPLTGLAGRGLFGELVARSIARAARGGRACAVLAVGLDGFRLVNDALGHEAGDALLRSVAERLAAGLRSGDAACRLAGDEFLILCDALDDEAEAEMICDRLKAELAGVPHLVDEHAVPVSATVGVAAASSVVSADDLIDAAVDALAHRKRGAAPRSGRADPERRARATRRLRLQQALHGVAERDELVVVYQPLVDLRGGGLKGFEALLRWTHPELGAVRPDEFIPVAERTGAIVAMGEWVLERAAEDLAAWRKGAEVTVSVNVAPIQLRNATFAERVGAILTAHGVPPGALTLEITERVLLDDRPAYTRSMTALRELGVQIALDDFGTGYSALSYLSRFPLDVLKIDRGFVAGLESDARARALLEAITGMAAALGLRTVGEGIETACQLAQLAESGCDVGQGYHLARPLPVDELVPLLDRVWETGGPDAEAPG</sequence>
<dbReference type="OrthoDB" id="23692at2"/>
<dbReference type="CDD" id="cd01948">
    <property type="entry name" value="EAL"/>
    <property type="match status" value="1"/>
</dbReference>